<evidence type="ECO:0000313" key="1">
    <source>
        <dbReference type="EMBL" id="KAK6791731.1"/>
    </source>
</evidence>
<sequence length="39" mass="4618">MRHYSLNCCKTTLDLFFKIYQGVLDLPLLHLLMQVAHKL</sequence>
<keyword evidence="2" id="KW-1185">Reference proteome</keyword>
<dbReference type="AlphaFoldDB" id="A0AAN8TUA2"/>
<reference evidence="1 2" key="1">
    <citation type="submission" date="2024-02" db="EMBL/GenBank/DDBJ databases">
        <title>de novo genome assembly of Solanum bulbocastanum strain 11H21.</title>
        <authorList>
            <person name="Hosaka A.J."/>
        </authorList>
    </citation>
    <scope>NUCLEOTIDE SEQUENCE [LARGE SCALE GENOMIC DNA]</scope>
    <source>
        <tissue evidence="1">Young leaves</tissue>
    </source>
</reference>
<accession>A0AAN8TUA2</accession>
<dbReference type="Proteomes" id="UP001371456">
    <property type="component" value="Unassembled WGS sequence"/>
</dbReference>
<comment type="caution">
    <text evidence="1">The sequence shown here is derived from an EMBL/GenBank/DDBJ whole genome shotgun (WGS) entry which is preliminary data.</text>
</comment>
<organism evidence="1 2">
    <name type="scientific">Solanum bulbocastanum</name>
    <name type="common">Wild potato</name>
    <dbReference type="NCBI Taxonomy" id="147425"/>
    <lineage>
        <taxon>Eukaryota</taxon>
        <taxon>Viridiplantae</taxon>
        <taxon>Streptophyta</taxon>
        <taxon>Embryophyta</taxon>
        <taxon>Tracheophyta</taxon>
        <taxon>Spermatophyta</taxon>
        <taxon>Magnoliopsida</taxon>
        <taxon>eudicotyledons</taxon>
        <taxon>Gunneridae</taxon>
        <taxon>Pentapetalae</taxon>
        <taxon>asterids</taxon>
        <taxon>lamiids</taxon>
        <taxon>Solanales</taxon>
        <taxon>Solanaceae</taxon>
        <taxon>Solanoideae</taxon>
        <taxon>Solaneae</taxon>
        <taxon>Solanum</taxon>
    </lineage>
</organism>
<protein>
    <submittedName>
        <fullName evidence="1">Uncharacterized protein</fullName>
    </submittedName>
</protein>
<proteinExistence type="predicted"/>
<dbReference type="EMBL" id="JBANQN010000004">
    <property type="protein sequence ID" value="KAK6791731.1"/>
    <property type="molecule type" value="Genomic_DNA"/>
</dbReference>
<evidence type="ECO:0000313" key="2">
    <source>
        <dbReference type="Proteomes" id="UP001371456"/>
    </source>
</evidence>
<gene>
    <name evidence="1" type="ORF">RDI58_010812</name>
</gene>
<name>A0AAN8TUA2_SOLBU</name>